<feature type="domain" description="RNA polymerase beta subunit protrusion" evidence="11">
    <location>
        <begin position="35"/>
        <end position="424"/>
    </location>
</feature>
<dbReference type="SUPFAM" id="SSF64484">
    <property type="entry name" value="beta and beta-prime subunits of DNA dependent RNA-polymerase"/>
    <property type="match status" value="1"/>
</dbReference>
<dbReference type="InterPro" id="IPR007644">
    <property type="entry name" value="RNA_pol_bsu_protrusion"/>
</dbReference>
<dbReference type="EMBL" id="HBUF01552125">
    <property type="protein sequence ID" value="CAG6759283.1"/>
    <property type="molecule type" value="Transcribed_RNA"/>
</dbReference>
<evidence type="ECO:0000256" key="6">
    <source>
        <dbReference type="ARBA" id="ARBA00022695"/>
    </source>
</evidence>
<evidence type="ECO:0000256" key="9">
    <source>
        <dbReference type="RuleBase" id="RU000434"/>
    </source>
</evidence>
<keyword evidence="5" id="KW-0808">Transferase</keyword>
<keyword evidence="6" id="KW-0548">Nucleotidyltransferase</keyword>
<dbReference type="EMBL" id="HBUF01552123">
    <property type="protein sequence ID" value="CAG6759279.1"/>
    <property type="molecule type" value="Transcribed_RNA"/>
</dbReference>
<dbReference type="Pfam" id="PF04563">
    <property type="entry name" value="RNA_pol_Rpb2_1"/>
    <property type="match status" value="1"/>
</dbReference>
<dbReference type="GO" id="GO:0000428">
    <property type="term" value="C:DNA-directed RNA polymerase complex"/>
    <property type="evidence" value="ECO:0007669"/>
    <property type="project" value="UniProtKB-KW"/>
</dbReference>
<dbReference type="Gene3D" id="3.90.1110.10">
    <property type="entry name" value="RNA polymerase Rpb2, domain 2"/>
    <property type="match status" value="1"/>
</dbReference>
<evidence type="ECO:0000313" key="14">
    <source>
        <dbReference type="EMBL" id="CAG6759281.1"/>
    </source>
</evidence>
<dbReference type="Gene3D" id="3.90.1100.10">
    <property type="match status" value="2"/>
</dbReference>
<feature type="domain" description="DNA-directed RNA polymerase I subunit RPA2" evidence="13">
    <location>
        <begin position="565"/>
        <end position="622"/>
    </location>
</feature>
<dbReference type="InterPro" id="IPR007645">
    <property type="entry name" value="RNA_pol_Rpb2_3"/>
</dbReference>
<evidence type="ECO:0000259" key="11">
    <source>
        <dbReference type="Pfam" id="PF04563"/>
    </source>
</evidence>
<dbReference type="Pfam" id="PF04561">
    <property type="entry name" value="RNA_pol_Rpb2_2"/>
    <property type="match status" value="1"/>
</dbReference>
<evidence type="ECO:0000256" key="2">
    <source>
        <dbReference type="ARBA" id="ARBA00006835"/>
    </source>
</evidence>
<evidence type="ECO:0000256" key="7">
    <source>
        <dbReference type="ARBA" id="ARBA00023163"/>
    </source>
</evidence>
<keyword evidence="8" id="KW-0539">Nucleus</keyword>
<evidence type="ECO:0000259" key="10">
    <source>
        <dbReference type="Pfam" id="PF04561"/>
    </source>
</evidence>
<comment type="subcellular location">
    <subcellularLocation>
        <location evidence="1">Nucleus</location>
    </subcellularLocation>
</comment>
<dbReference type="EMBL" id="HBUF01380570">
    <property type="protein sequence ID" value="CAG6730083.1"/>
    <property type="molecule type" value="Transcribed_RNA"/>
</dbReference>
<evidence type="ECO:0000256" key="1">
    <source>
        <dbReference type="ARBA" id="ARBA00004123"/>
    </source>
</evidence>
<dbReference type="InterPro" id="IPR007642">
    <property type="entry name" value="RNA_pol_Rpb2_2"/>
</dbReference>
<proteinExistence type="inferred from homology"/>
<evidence type="ECO:0000259" key="12">
    <source>
        <dbReference type="Pfam" id="PF04565"/>
    </source>
</evidence>
<protein>
    <recommendedName>
        <fullName evidence="3">DNA-directed RNA polymerase</fullName>
        <ecNumber evidence="3">2.7.7.6</ecNumber>
    </recommendedName>
</protein>
<reference evidence="14" key="1">
    <citation type="submission" date="2021-05" db="EMBL/GenBank/DDBJ databases">
        <authorList>
            <person name="Alioto T."/>
            <person name="Alioto T."/>
            <person name="Gomez Garrido J."/>
        </authorList>
    </citation>
    <scope>NUCLEOTIDE SEQUENCE</scope>
</reference>
<dbReference type="InterPro" id="IPR037033">
    <property type="entry name" value="DNA-dir_RNAP_su2_hyb_sf"/>
</dbReference>
<feature type="domain" description="RNA polymerase Rpb2" evidence="10">
    <location>
        <begin position="184"/>
        <end position="372"/>
    </location>
</feature>
<dbReference type="EMBL" id="HBUF01552124">
    <property type="protein sequence ID" value="CAG6759281.1"/>
    <property type="molecule type" value="Transcribed_RNA"/>
</dbReference>
<dbReference type="GO" id="GO:0003899">
    <property type="term" value="F:DNA-directed RNA polymerase activity"/>
    <property type="evidence" value="ECO:0007669"/>
    <property type="project" value="UniProtKB-EC"/>
</dbReference>
<dbReference type="FunFam" id="3.90.1100.10:FF:000008">
    <property type="entry name" value="DNA-directed RNA polymerase subunit beta"/>
    <property type="match status" value="1"/>
</dbReference>
<comment type="similarity">
    <text evidence="2 9">Belongs to the RNA polymerase beta chain family.</text>
</comment>
<evidence type="ECO:0000256" key="3">
    <source>
        <dbReference type="ARBA" id="ARBA00012418"/>
    </source>
</evidence>
<evidence type="ECO:0000256" key="8">
    <source>
        <dbReference type="ARBA" id="ARBA00023242"/>
    </source>
</evidence>
<dbReference type="GO" id="GO:0032549">
    <property type="term" value="F:ribonucleoside binding"/>
    <property type="evidence" value="ECO:0007669"/>
    <property type="project" value="InterPro"/>
</dbReference>
<dbReference type="GO" id="GO:0003677">
    <property type="term" value="F:DNA binding"/>
    <property type="evidence" value="ECO:0007669"/>
    <property type="project" value="InterPro"/>
</dbReference>
<dbReference type="InterPro" id="IPR009674">
    <property type="entry name" value="Rpa2_dom_4"/>
</dbReference>
<dbReference type="EMBL" id="HBUF01253369">
    <property type="protein sequence ID" value="CAG6680823.1"/>
    <property type="molecule type" value="Transcribed_RNA"/>
</dbReference>
<sequence>MIVSSSIPSEPSLKNLTIPDYGKPAAKQNELLLTLGAPHIASFDFMIDEGLDLAVKDIAPVEFEIFGKSLKIEIVKATISEPKVPAGPVGYVHQNFYPTEARQTKRAYCGQLNITVSWSFDGKQPSTFVKDAGRIPIMLKSKRCHLRHLTPAQLIQRGEHPDEWGGYFIVGGHEKLIRLLINNRRNHPIAVKRNGWKNRGLLFSDLGVFIRSVKRDESATNNVLHFVTNGSARLMFSHKRSMYYAPVILLFKCLMDKSDEYIFQHLMRGNKSDQYFKVCLLGMLQALHEEGIHTQQDAKVFIGHIFKEKLYDLQHLNEVEICDFILTNCVLPHLEDYWDKFLCLSHMTCKLFEVVQGTIQPDGEDSIMLQEVMTGGSLYLQVLKDKLISLLISAKLQLQKKEKPGSVGTVKEADVSAAFKSSVIENSLKNFLATGNVSGGRNSTLQLMQASGFVIMAENINRMRYMSHFRAVHRGSYFQQMRSSEPRQLRTDAWGFICPVHTPDGTPCGLLNHLTTKCQISEYLPPKVTDQIPSVLISLGMLPLTPVVQSIPEQALDVMLDGKIVGYILDQIATTLVPKLRLIKISGKVPKSLEIVYVKKQKKGVGLYPALYLFTGPGRMLRPVMNLAAGDVEWIGTFEQVYLDICITMKEAYPGITTHKELSKTDFLSNLANLIPMPDCNQSPRNMYQCQVTSSELVLQFSLQPKTSLFVQMSAKGHPL</sequence>
<dbReference type="GO" id="GO:0005634">
    <property type="term" value="C:nucleus"/>
    <property type="evidence" value="ECO:0007669"/>
    <property type="project" value="UniProtKB-SubCell"/>
</dbReference>
<dbReference type="Gene3D" id="2.40.270.10">
    <property type="entry name" value="DNA-directed RNA polymerase, subunit 2, domain 6"/>
    <property type="match status" value="1"/>
</dbReference>
<accession>A0A8D9EMP0</accession>
<dbReference type="EC" id="2.7.7.6" evidence="3"/>
<dbReference type="PANTHER" id="PTHR20856">
    <property type="entry name" value="DNA-DIRECTED RNA POLYMERASE I SUBUNIT 2"/>
    <property type="match status" value="1"/>
</dbReference>
<organism evidence="14">
    <name type="scientific">Cacopsylla melanoneura</name>
    <dbReference type="NCBI Taxonomy" id="428564"/>
    <lineage>
        <taxon>Eukaryota</taxon>
        <taxon>Metazoa</taxon>
        <taxon>Ecdysozoa</taxon>
        <taxon>Arthropoda</taxon>
        <taxon>Hexapoda</taxon>
        <taxon>Insecta</taxon>
        <taxon>Pterygota</taxon>
        <taxon>Neoptera</taxon>
        <taxon>Paraneoptera</taxon>
        <taxon>Hemiptera</taxon>
        <taxon>Sternorrhyncha</taxon>
        <taxon>Psylloidea</taxon>
        <taxon>Psyllidae</taxon>
        <taxon>Psyllinae</taxon>
        <taxon>Cacopsylla</taxon>
    </lineage>
</organism>
<evidence type="ECO:0000259" key="13">
    <source>
        <dbReference type="Pfam" id="PF06883"/>
    </source>
</evidence>
<evidence type="ECO:0000256" key="4">
    <source>
        <dbReference type="ARBA" id="ARBA00022478"/>
    </source>
</evidence>
<dbReference type="AlphaFoldDB" id="A0A8D9EMP0"/>
<dbReference type="Pfam" id="PF04565">
    <property type="entry name" value="RNA_pol_Rpb2_3"/>
    <property type="match status" value="1"/>
</dbReference>
<keyword evidence="7" id="KW-0804">Transcription</keyword>
<name>A0A8D9EMP0_9HEMI</name>
<feature type="domain" description="RNA polymerase Rpb2" evidence="12">
    <location>
        <begin position="456"/>
        <end position="520"/>
    </location>
</feature>
<dbReference type="InterPro" id="IPR037034">
    <property type="entry name" value="RNA_pol_Rpb2_2_sf"/>
</dbReference>
<evidence type="ECO:0000256" key="5">
    <source>
        <dbReference type="ARBA" id="ARBA00022679"/>
    </source>
</evidence>
<dbReference type="GO" id="GO:0006351">
    <property type="term" value="P:DNA-templated transcription"/>
    <property type="evidence" value="ECO:0007669"/>
    <property type="project" value="InterPro"/>
</dbReference>
<dbReference type="Pfam" id="PF06883">
    <property type="entry name" value="RNA_pol_Rpa2_4"/>
    <property type="match status" value="1"/>
</dbReference>
<dbReference type="InterPro" id="IPR015712">
    <property type="entry name" value="DNA-dir_RNA_pol_su2"/>
</dbReference>
<keyword evidence="4 14" id="KW-0240">DNA-directed RNA polymerase</keyword>